<dbReference type="InterPro" id="IPR010499">
    <property type="entry name" value="AraC_E-bd"/>
</dbReference>
<dbReference type="PANTHER" id="PTHR36444">
    <property type="entry name" value="TRANSCRIPTIONAL REGULATOR PROTEIN YOBU-RELATED"/>
    <property type="match status" value="1"/>
</dbReference>
<sequence>MTSPKGAALDTPSFVDAQQRLVAGFGARFPYTSIEGIPMLWQRFGPHIGRVPNQVGHATFGLSYNGDQTGFDYLAGVEVSSTDGLGDPYQIVTIPASRYAVFRHTGHVSGIRHTCEQIWRDWLPSSGKQFAPTPMFELYGDAFDPATASGVVEIWCPLAA</sequence>
<feature type="domain" description="AraC effector-binding" evidence="1">
    <location>
        <begin position="10"/>
        <end position="159"/>
    </location>
</feature>
<organism evidence="2 3">
    <name type="scientific">Pararobbsia silviterrae</name>
    <dbReference type="NCBI Taxonomy" id="1792498"/>
    <lineage>
        <taxon>Bacteria</taxon>
        <taxon>Pseudomonadati</taxon>
        <taxon>Pseudomonadota</taxon>
        <taxon>Betaproteobacteria</taxon>
        <taxon>Burkholderiales</taxon>
        <taxon>Burkholderiaceae</taxon>
        <taxon>Pararobbsia</taxon>
    </lineage>
</organism>
<gene>
    <name evidence="2" type="ORF">D7S86_22945</name>
</gene>
<proteinExistence type="predicted"/>
<dbReference type="Proteomes" id="UP000270342">
    <property type="component" value="Unassembled WGS sequence"/>
</dbReference>
<dbReference type="Pfam" id="PF06445">
    <property type="entry name" value="GyrI-like"/>
    <property type="match status" value="1"/>
</dbReference>
<dbReference type="OrthoDB" id="282744at2"/>
<evidence type="ECO:0000259" key="1">
    <source>
        <dbReference type="SMART" id="SM00871"/>
    </source>
</evidence>
<name>A0A494XIA3_9BURK</name>
<dbReference type="InterPro" id="IPR029442">
    <property type="entry name" value="GyrI-like"/>
</dbReference>
<dbReference type="PANTHER" id="PTHR36444:SF3">
    <property type="entry name" value="TRANSCRIPTIONAL ACTIVATOR, PUTATIVE-RELATED"/>
    <property type="match status" value="1"/>
</dbReference>
<evidence type="ECO:0000313" key="3">
    <source>
        <dbReference type="Proteomes" id="UP000270342"/>
    </source>
</evidence>
<dbReference type="AlphaFoldDB" id="A0A494XIA3"/>
<keyword evidence="3" id="KW-1185">Reference proteome</keyword>
<accession>A0A494XIA3</accession>
<reference evidence="2 3" key="1">
    <citation type="submission" date="2018-10" db="EMBL/GenBank/DDBJ databases">
        <title>Robbsia sp. DHC34, isolated from soil.</title>
        <authorList>
            <person name="Gao Z.-H."/>
            <person name="Qiu L.-H."/>
        </authorList>
    </citation>
    <scope>NUCLEOTIDE SEQUENCE [LARGE SCALE GENOMIC DNA]</scope>
    <source>
        <strain evidence="2 3">DHC34</strain>
    </source>
</reference>
<dbReference type="Gene3D" id="3.20.80.10">
    <property type="entry name" value="Regulatory factor, effector binding domain"/>
    <property type="match status" value="1"/>
</dbReference>
<comment type="caution">
    <text evidence="2">The sequence shown here is derived from an EMBL/GenBank/DDBJ whole genome shotgun (WGS) entry which is preliminary data.</text>
</comment>
<dbReference type="InterPro" id="IPR053182">
    <property type="entry name" value="YobU-like_regulator"/>
</dbReference>
<protein>
    <submittedName>
        <fullName evidence="2">AraC family transcriptional regulator</fullName>
    </submittedName>
</protein>
<dbReference type="SMART" id="SM00871">
    <property type="entry name" value="AraC_E_bind"/>
    <property type="match status" value="1"/>
</dbReference>
<dbReference type="SUPFAM" id="SSF55136">
    <property type="entry name" value="Probable bacterial effector-binding domain"/>
    <property type="match status" value="1"/>
</dbReference>
<dbReference type="EMBL" id="RBZU01000012">
    <property type="protein sequence ID" value="RKP47814.1"/>
    <property type="molecule type" value="Genomic_DNA"/>
</dbReference>
<evidence type="ECO:0000313" key="2">
    <source>
        <dbReference type="EMBL" id="RKP47814.1"/>
    </source>
</evidence>
<dbReference type="InterPro" id="IPR011256">
    <property type="entry name" value="Reg_factor_effector_dom_sf"/>
</dbReference>
<dbReference type="RefSeq" id="WP_121089711.1">
    <property type="nucleotide sequence ID" value="NZ_RBZU01000012.1"/>
</dbReference>